<evidence type="ECO:0000313" key="9">
    <source>
        <dbReference type="EMBL" id="PIW14888.1"/>
    </source>
</evidence>
<keyword evidence="6" id="KW-0653">Protein transport</keyword>
<dbReference type="PANTHER" id="PTHR30625">
    <property type="entry name" value="PROTEIN TOLQ"/>
    <property type="match status" value="1"/>
</dbReference>
<protein>
    <recommendedName>
        <fullName evidence="8">MotA/TolQ/ExbB proton channel domain-containing protein</fullName>
    </recommendedName>
</protein>
<gene>
    <name evidence="9" type="ORF">COW36_19765</name>
</gene>
<evidence type="ECO:0000256" key="7">
    <source>
        <dbReference type="SAM" id="Phobius"/>
    </source>
</evidence>
<feature type="transmembrane region" description="Helical" evidence="7">
    <location>
        <begin position="146"/>
        <end position="167"/>
    </location>
</feature>
<dbReference type="PANTHER" id="PTHR30625:SF11">
    <property type="entry name" value="MOTA_TOLQ_EXBB PROTON CHANNEL DOMAIN-CONTAINING PROTEIN"/>
    <property type="match status" value="1"/>
</dbReference>
<evidence type="ECO:0000256" key="1">
    <source>
        <dbReference type="ARBA" id="ARBA00004651"/>
    </source>
</evidence>
<evidence type="ECO:0000256" key="6">
    <source>
        <dbReference type="RuleBase" id="RU004057"/>
    </source>
</evidence>
<evidence type="ECO:0000313" key="10">
    <source>
        <dbReference type="Proteomes" id="UP000231019"/>
    </source>
</evidence>
<evidence type="ECO:0000256" key="3">
    <source>
        <dbReference type="ARBA" id="ARBA00022692"/>
    </source>
</evidence>
<keyword evidence="4 7" id="KW-1133">Transmembrane helix</keyword>
<dbReference type="GO" id="GO:0005886">
    <property type="term" value="C:plasma membrane"/>
    <property type="evidence" value="ECO:0007669"/>
    <property type="project" value="UniProtKB-SubCell"/>
</dbReference>
<keyword evidence="6" id="KW-0813">Transport</keyword>
<evidence type="ECO:0000259" key="8">
    <source>
        <dbReference type="Pfam" id="PF01618"/>
    </source>
</evidence>
<comment type="subcellular location">
    <subcellularLocation>
        <location evidence="1">Cell membrane</location>
        <topology evidence="1">Multi-pass membrane protein</topology>
    </subcellularLocation>
    <subcellularLocation>
        <location evidence="6">Membrane</location>
        <topology evidence="6">Multi-pass membrane protein</topology>
    </subcellularLocation>
</comment>
<comment type="caution">
    <text evidence="9">The sequence shown here is derived from an EMBL/GenBank/DDBJ whole genome shotgun (WGS) entry which is preliminary data.</text>
</comment>
<evidence type="ECO:0000256" key="2">
    <source>
        <dbReference type="ARBA" id="ARBA00022475"/>
    </source>
</evidence>
<dbReference type="Proteomes" id="UP000231019">
    <property type="component" value="Unassembled WGS sequence"/>
</dbReference>
<accession>A0A2M7FZQ5</accession>
<dbReference type="Pfam" id="PF01618">
    <property type="entry name" value="MotA_ExbB"/>
    <property type="match status" value="1"/>
</dbReference>
<dbReference type="AlphaFoldDB" id="A0A2M7FZQ5"/>
<proteinExistence type="inferred from homology"/>
<feature type="transmembrane region" description="Helical" evidence="7">
    <location>
        <begin position="103"/>
        <end position="126"/>
    </location>
</feature>
<evidence type="ECO:0000256" key="5">
    <source>
        <dbReference type="ARBA" id="ARBA00023136"/>
    </source>
</evidence>
<sequence length="193" mass="21161">MNIASAFSSLFALIELGGGFTIPLILASLLTGALVLEQLWLSFLSGRRLKKLQLNPTQVKSIRGMDMVSRMVTHLRSSLQSTEEEQKRVLDRVYNRFERRINWLNLMASIAPLLGLLGTVAGMIRIFSTVAASKPKNPLADLSGGISEALFATGGGLVIAIVAALAYHYLSSRLETHGEAMAEWFTQNRNKLT</sequence>
<organism evidence="9 10">
    <name type="scientific">bacterium (Candidatus Blackallbacteria) CG17_big_fil_post_rev_8_21_14_2_50_48_46</name>
    <dbReference type="NCBI Taxonomy" id="2014261"/>
    <lineage>
        <taxon>Bacteria</taxon>
        <taxon>Candidatus Blackallbacteria</taxon>
    </lineage>
</organism>
<feature type="transmembrane region" description="Helical" evidence="7">
    <location>
        <begin position="20"/>
        <end position="41"/>
    </location>
</feature>
<reference evidence="9 10" key="1">
    <citation type="submission" date="2017-09" db="EMBL/GenBank/DDBJ databases">
        <title>Depth-based differentiation of microbial function through sediment-hosted aquifers and enrichment of novel symbionts in the deep terrestrial subsurface.</title>
        <authorList>
            <person name="Probst A.J."/>
            <person name="Ladd B."/>
            <person name="Jarett J.K."/>
            <person name="Geller-Mcgrath D.E."/>
            <person name="Sieber C.M."/>
            <person name="Emerson J.B."/>
            <person name="Anantharaman K."/>
            <person name="Thomas B.C."/>
            <person name="Malmstrom R."/>
            <person name="Stieglmeier M."/>
            <person name="Klingl A."/>
            <person name="Woyke T."/>
            <person name="Ryan C.M."/>
            <person name="Banfield J.F."/>
        </authorList>
    </citation>
    <scope>NUCLEOTIDE SEQUENCE [LARGE SCALE GENOMIC DNA]</scope>
    <source>
        <strain evidence="9">CG17_big_fil_post_rev_8_21_14_2_50_48_46</strain>
    </source>
</reference>
<feature type="domain" description="MotA/TolQ/ExbB proton channel" evidence="8">
    <location>
        <begin position="77"/>
        <end position="178"/>
    </location>
</feature>
<keyword evidence="2" id="KW-1003">Cell membrane</keyword>
<keyword evidence="3 7" id="KW-0812">Transmembrane</keyword>
<evidence type="ECO:0000256" key="4">
    <source>
        <dbReference type="ARBA" id="ARBA00022989"/>
    </source>
</evidence>
<name>A0A2M7FZQ5_9BACT</name>
<dbReference type="InterPro" id="IPR002898">
    <property type="entry name" value="MotA_ExbB_proton_chnl"/>
</dbReference>
<dbReference type="EMBL" id="PFFQ01000055">
    <property type="protein sequence ID" value="PIW14888.1"/>
    <property type="molecule type" value="Genomic_DNA"/>
</dbReference>
<comment type="similarity">
    <text evidence="6">Belongs to the exbB/tolQ family.</text>
</comment>
<dbReference type="InterPro" id="IPR050790">
    <property type="entry name" value="ExbB/TolQ_transport"/>
</dbReference>
<keyword evidence="5 7" id="KW-0472">Membrane</keyword>
<dbReference type="GO" id="GO:0017038">
    <property type="term" value="P:protein import"/>
    <property type="evidence" value="ECO:0007669"/>
    <property type="project" value="TreeGrafter"/>
</dbReference>